<feature type="transmembrane region" description="Helical" evidence="13">
    <location>
        <begin position="87"/>
        <end position="107"/>
    </location>
</feature>
<keyword evidence="4" id="KW-0597">Phosphoprotein</keyword>
<evidence type="ECO:0000256" key="1">
    <source>
        <dbReference type="ARBA" id="ARBA00000085"/>
    </source>
</evidence>
<dbReference type="SUPFAM" id="SSF47384">
    <property type="entry name" value="Homodimeric domain of signal transducing histidine kinase"/>
    <property type="match status" value="1"/>
</dbReference>
<dbReference type="SUPFAM" id="SSF55874">
    <property type="entry name" value="ATPase domain of HSP90 chaperone/DNA topoisomerase II/histidine kinase"/>
    <property type="match status" value="1"/>
</dbReference>
<evidence type="ECO:0000313" key="15">
    <source>
        <dbReference type="EMBL" id="GAA0342354.1"/>
    </source>
</evidence>
<dbReference type="InterPro" id="IPR003594">
    <property type="entry name" value="HATPase_dom"/>
</dbReference>
<dbReference type="InterPro" id="IPR036097">
    <property type="entry name" value="HisK_dim/P_sf"/>
</dbReference>
<evidence type="ECO:0000256" key="9">
    <source>
        <dbReference type="ARBA" id="ARBA00022840"/>
    </source>
</evidence>
<keyword evidence="8" id="KW-0418">Kinase</keyword>
<evidence type="ECO:0000256" key="4">
    <source>
        <dbReference type="ARBA" id="ARBA00022553"/>
    </source>
</evidence>
<comment type="subcellular location">
    <subcellularLocation>
        <location evidence="2">Membrane</location>
        <topology evidence="2">Multi-pass membrane protein</topology>
    </subcellularLocation>
</comment>
<evidence type="ECO:0000256" key="7">
    <source>
        <dbReference type="ARBA" id="ARBA00022741"/>
    </source>
</evidence>
<dbReference type="Pfam" id="PF02518">
    <property type="entry name" value="HATPase_c"/>
    <property type="match status" value="1"/>
</dbReference>
<keyword evidence="9" id="KW-0067">ATP-binding</keyword>
<evidence type="ECO:0000256" key="11">
    <source>
        <dbReference type="ARBA" id="ARBA00023012"/>
    </source>
</evidence>
<keyword evidence="5" id="KW-0808">Transferase</keyword>
<dbReference type="Gene3D" id="3.30.565.10">
    <property type="entry name" value="Histidine kinase-like ATPase, C-terminal domain"/>
    <property type="match status" value="1"/>
</dbReference>
<evidence type="ECO:0000256" key="3">
    <source>
        <dbReference type="ARBA" id="ARBA00012438"/>
    </source>
</evidence>
<dbReference type="EMBL" id="BAAAEI010000002">
    <property type="protein sequence ID" value="GAA0342354.1"/>
    <property type="molecule type" value="Genomic_DNA"/>
</dbReference>
<dbReference type="InterPro" id="IPR003661">
    <property type="entry name" value="HisK_dim/P_dom"/>
</dbReference>
<evidence type="ECO:0000256" key="13">
    <source>
        <dbReference type="SAM" id="Phobius"/>
    </source>
</evidence>
<accession>A0ABP3GF86</accession>
<evidence type="ECO:0000256" key="12">
    <source>
        <dbReference type="ARBA" id="ARBA00023136"/>
    </source>
</evidence>
<feature type="transmembrane region" description="Helical" evidence="13">
    <location>
        <begin position="31"/>
        <end position="50"/>
    </location>
</feature>
<dbReference type="PROSITE" id="PS50109">
    <property type="entry name" value="HIS_KIN"/>
    <property type="match status" value="1"/>
</dbReference>
<dbReference type="InterPro" id="IPR052023">
    <property type="entry name" value="Histidine_kinase_KdpD"/>
</dbReference>
<dbReference type="InterPro" id="IPR004358">
    <property type="entry name" value="Sig_transdc_His_kin-like_C"/>
</dbReference>
<dbReference type="Gene3D" id="1.20.120.620">
    <property type="entry name" value="Backbone structure of the membrane domain of e. Coli histidine kinase receptor kdpd"/>
    <property type="match status" value="1"/>
</dbReference>
<proteinExistence type="predicted"/>
<comment type="catalytic activity">
    <reaction evidence="1">
        <text>ATP + protein L-histidine = ADP + protein N-phospho-L-histidine.</text>
        <dbReference type="EC" id="2.7.13.3"/>
    </reaction>
</comment>
<name>A0ABP3GF86_9ALTE</name>
<keyword evidence="7" id="KW-0547">Nucleotide-binding</keyword>
<dbReference type="RefSeq" id="WP_343841056.1">
    <property type="nucleotide sequence ID" value="NZ_BAAAEI010000002.1"/>
</dbReference>
<dbReference type="PRINTS" id="PR00344">
    <property type="entry name" value="BCTRLSENSOR"/>
</dbReference>
<gene>
    <name evidence="15" type="ORF">GCM10009092_03670</name>
</gene>
<dbReference type="PANTHER" id="PTHR45569:SF1">
    <property type="entry name" value="SENSOR PROTEIN KDPD"/>
    <property type="match status" value="1"/>
</dbReference>
<dbReference type="CDD" id="cd00082">
    <property type="entry name" value="HisKA"/>
    <property type="match status" value="1"/>
</dbReference>
<reference evidence="16" key="1">
    <citation type="journal article" date="2019" name="Int. J. Syst. Evol. Microbiol.">
        <title>The Global Catalogue of Microorganisms (GCM) 10K type strain sequencing project: providing services to taxonomists for standard genome sequencing and annotation.</title>
        <authorList>
            <consortium name="The Broad Institute Genomics Platform"/>
            <consortium name="The Broad Institute Genome Sequencing Center for Infectious Disease"/>
            <person name="Wu L."/>
            <person name="Ma J."/>
        </authorList>
    </citation>
    <scope>NUCLEOTIDE SEQUENCE [LARGE SCALE GENOMIC DNA]</scope>
    <source>
        <strain evidence="16">JCM 13378</strain>
    </source>
</reference>
<evidence type="ECO:0000256" key="2">
    <source>
        <dbReference type="ARBA" id="ARBA00004141"/>
    </source>
</evidence>
<dbReference type="Pfam" id="PF13493">
    <property type="entry name" value="DUF4118"/>
    <property type="match status" value="1"/>
</dbReference>
<dbReference type="InterPro" id="IPR005467">
    <property type="entry name" value="His_kinase_dom"/>
</dbReference>
<dbReference type="PANTHER" id="PTHR45569">
    <property type="entry name" value="SENSOR PROTEIN KDPD"/>
    <property type="match status" value="1"/>
</dbReference>
<evidence type="ECO:0000256" key="6">
    <source>
        <dbReference type="ARBA" id="ARBA00022692"/>
    </source>
</evidence>
<evidence type="ECO:0000256" key="8">
    <source>
        <dbReference type="ARBA" id="ARBA00022777"/>
    </source>
</evidence>
<keyword evidence="6 13" id="KW-0812">Transmembrane</keyword>
<feature type="transmembrane region" description="Helical" evidence="13">
    <location>
        <begin position="7"/>
        <end position="25"/>
    </location>
</feature>
<evidence type="ECO:0000256" key="5">
    <source>
        <dbReference type="ARBA" id="ARBA00022679"/>
    </source>
</evidence>
<dbReference type="SMART" id="SM00387">
    <property type="entry name" value="HATPase_c"/>
    <property type="match status" value="1"/>
</dbReference>
<dbReference type="InterPro" id="IPR025201">
    <property type="entry name" value="KdpD_TM"/>
</dbReference>
<protein>
    <recommendedName>
        <fullName evidence="3">histidine kinase</fullName>
        <ecNumber evidence="3">2.7.13.3</ecNumber>
    </recommendedName>
</protein>
<sequence>MRTLEQINPYVFALLIMLLAALVSYLLDWWFLPKLATLLILQLGVATVALRGDRLPAVLAALIGALSFNYLFTQPRYSLHMTDADDIVNMLVFLVIALLTSHLAAYYRSQQEALRQAQLRSSVLLSVSHDLRTPLATIIGTLSTMQSYAGKLPGKDQQELLQGALDESHRLHRYIENLLQATKLQQGQMRFSTTMQSVAPIVQAVVSRLDNPRVKVRLDTNLPDVPVRESLLEQALYNLVDNALKYSESEVSIVVKADLNGLDIQVKDQGPGIPAADHSKVFELFYSTRKGDKGEGGTGLGLAVAAGIVRAHQGQLAILASTQGCTMGIRLPLQQGDRHA</sequence>
<dbReference type="Proteomes" id="UP001501757">
    <property type="component" value="Unassembled WGS sequence"/>
</dbReference>
<keyword evidence="11" id="KW-0902">Two-component regulatory system</keyword>
<feature type="domain" description="Histidine kinase" evidence="14">
    <location>
        <begin position="126"/>
        <end position="335"/>
    </location>
</feature>
<comment type="caution">
    <text evidence="15">The sequence shown here is derived from an EMBL/GenBank/DDBJ whole genome shotgun (WGS) entry which is preliminary data.</text>
</comment>
<keyword evidence="10 13" id="KW-1133">Transmembrane helix</keyword>
<dbReference type="SMART" id="SM00388">
    <property type="entry name" value="HisKA"/>
    <property type="match status" value="1"/>
</dbReference>
<feature type="transmembrane region" description="Helical" evidence="13">
    <location>
        <begin position="57"/>
        <end position="75"/>
    </location>
</feature>
<organism evidence="15 16">
    <name type="scientific">Bowmanella denitrificans</name>
    <dbReference type="NCBI Taxonomy" id="366582"/>
    <lineage>
        <taxon>Bacteria</taxon>
        <taxon>Pseudomonadati</taxon>
        <taxon>Pseudomonadota</taxon>
        <taxon>Gammaproteobacteria</taxon>
        <taxon>Alteromonadales</taxon>
        <taxon>Alteromonadaceae</taxon>
        <taxon>Bowmanella</taxon>
    </lineage>
</organism>
<evidence type="ECO:0000259" key="14">
    <source>
        <dbReference type="PROSITE" id="PS50109"/>
    </source>
</evidence>
<dbReference type="Pfam" id="PF00512">
    <property type="entry name" value="HisKA"/>
    <property type="match status" value="1"/>
</dbReference>
<evidence type="ECO:0000313" key="16">
    <source>
        <dbReference type="Proteomes" id="UP001501757"/>
    </source>
</evidence>
<keyword evidence="16" id="KW-1185">Reference proteome</keyword>
<dbReference type="EC" id="2.7.13.3" evidence="3"/>
<dbReference type="InterPro" id="IPR038318">
    <property type="entry name" value="KdpD_sf"/>
</dbReference>
<dbReference type="InterPro" id="IPR036890">
    <property type="entry name" value="HATPase_C_sf"/>
</dbReference>
<dbReference type="Gene3D" id="1.10.287.130">
    <property type="match status" value="1"/>
</dbReference>
<keyword evidence="12 13" id="KW-0472">Membrane</keyword>
<evidence type="ECO:0000256" key="10">
    <source>
        <dbReference type="ARBA" id="ARBA00022989"/>
    </source>
</evidence>